<feature type="compositionally biased region" description="Low complexity" evidence="1">
    <location>
        <begin position="48"/>
        <end position="59"/>
    </location>
</feature>
<evidence type="ECO:0000313" key="3">
    <source>
        <dbReference type="EMBL" id="EYC45193.1"/>
    </source>
</evidence>
<comment type="caution">
    <text evidence="3">The sequence shown here is derived from an EMBL/GenBank/DDBJ whole genome shotgun (WGS) entry which is preliminary data.</text>
</comment>
<keyword evidence="2" id="KW-1133">Transmembrane helix</keyword>
<name>A0A016X1R1_9BILA</name>
<keyword evidence="2" id="KW-0472">Membrane</keyword>
<proteinExistence type="predicted"/>
<keyword evidence="4" id="KW-1185">Reference proteome</keyword>
<keyword evidence="2" id="KW-0812">Transmembrane</keyword>
<dbReference type="EMBL" id="JARK01000036">
    <property type="protein sequence ID" value="EYC45193.1"/>
    <property type="molecule type" value="Genomic_DNA"/>
</dbReference>
<dbReference type="AlphaFoldDB" id="A0A016X1R1"/>
<accession>A0A016X1R1</accession>
<evidence type="ECO:0000313" key="4">
    <source>
        <dbReference type="Proteomes" id="UP000024635"/>
    </source>
</evidence>
<evidence type="ECO:0000256" key="1">
    <source>
        <dbReference type="SAM" id="MobiDB-lite"/>
    </source>
</evidence>
<feature type="transmembrane region" description="Helical" evidence="2">
    <location>
        <begin position="20"/>
        <end position="39"/>
    </location>
</feature>
<dbReference type="Proteomes" id="UP000024635">
    <property type="component" value="Unassembled WGS sequence"/>
</dbReference>
<reference evidence="4" key="1">
    <citation type="journal article" date="2015" name="Nat. Genet.">
        <title>The genome and transcriptome of the zoonotic hookworm Ancylostoma ceylanicum identify infection-specific gene families.</title>
        <authorList>
            <person name="Schwarz E.M."/>
            <person name="Hu Y."/>
            <person name="Antoshechkin I."/>
            <person name="Miller M.M."/>
            <person name="Sternberg P.W."/>
            <person name="Aroian R.V."/>
        </authorList>
    </citation>
    <scope>NUCLEOTIDE SEQUENCE</scope>
    <source>
        <strain evidence="4">HY135</strain>
    </source>
</reference>
<evidence type="ECO:0000256" key="2">
    <source>
        <dbReference type="SAM" id="Phobius"/>
    </source>
</evidence>
<feature type="region of interest" description="Disordered" evidence="1">
    <location>
        <begin position="44"/>
        <end position="67"/>
    </location>
</feature>
<organism evidence="3 4">
    <name type="scientific">Ancylostoma ceylanicum</name>
    <dbReference type="NCBI Taxonomy" id="53326"/>
    <lineage>
        <taxon>Eukaryota</taxon>
        <taxon>Metazoa</taxon>
        <taxon>Ecdysozoa</taxon>
        <taxon>Nematoda</taxon>
        <taxon>Chromadorea</taxon>
        <taxon>Rhabditida</taxon>
        <taxon>Rhabditina</taxon>
        <taxon>Rhabditomorpha</taxon>
        <taxon>Strongyloidea</taxon>
        <taxon>Ancylostomatidae</taxon>
        <taxon>Ancylostomatinae</taxon>
        <taxon>Ancylostoma</taxon>
    </lineage>
</organism>
<sequence length="87" mass="9483">MKWQISSVKHYTVEVGGVTASLLLNVLLASAIAQACFAAQQRGTPKWTSNTGSSTPSGTKFHTHKSQVITSTHTTTRNLYELLYSEL</sequence>
<protein>
    <submittedName>
        <fullName evidence="3">Uncharacterized protein</fullName>
    </submittedName>
</protein>
<gene>
    <name evidence="3" type="primary">Acey_s0436.g1440</name>
    <name evidence="3" type="ORF">Y032_0436g1440</name>
</gene>